<dbReference type="InterPro" id="IPR005571">
    <property type="entry name" value="RNA_pol_Rpb5_N"/>
</dbReference>
<dbReference type="GO" id="GO:0005666">
    <property type="term" value="C:RNA polymerase III complex"/>
    <property type="evidence" value="ECO:0007669"/>
    <property type="project" value="TreeGrafter"/>
</dbReference>
<dbReference type="SUPFAM" id="SSF53036">
    <property type="entry name" value="Eukaryotic RPB5 N-terminal domain"/>
    <property type="match status" value="1"/>
</dbReference>
<sequence length="219" mass="25328">MTDLENTKEITSVSQREIFLARNTIIEMLKDRGYSTNQETFENLDEFMVFYNGNKKLNFTCGTSDGTLNNKFISVVFTTEIKINKKSVELIMSEHLQKGISNLIIVCVNKLNHASISYISNINNSNINNTNNNLNVEIFLYKELLFNPTKHILVPKQTIIDEEEKQQFLLRYKCKLDDLPVMLKTDIIARYLGGQINDVVKIIRKSKTAGESEYYRVIR</sequence>
<name>A0A1W0E315_9MICR</name>
<dbReference type="Gene3D" id="3.90.940.20">
    <property type="entry name" value="RPB5-like RNA polymerase subunit"/>
    <property type="match status" value="1"/>
</dbReference>
<comment type="subcellular location">
    <subcellularLocation>
        <location evidence="1">Nucleus</location>
    </subcellularLocation>
</comment>
<dbReference type="GO" id="GO:0006366">
    <property type="term" value="P:transcription by RNA polymerase II"/>
    <property type="evidence" value="ECO:0007669"/>
    <property type="project" value="TreeGrafter"/>
</dbReference>
<keyword evidence="8" id="KW-0240">DNA-directed RNA polymerase</keyword>
<dbReference type="EMBL" id="MNPJ01000027">
    <property type="protein sequence ID" value="OQS53627.1"/>
    <property type="molecule type" value="Genomic_DNA"/>
</dbReference>
<dbReference type="GO" id="GO:0003677">
    <property type="term" value="F:DNA binding"/>
    <property type="evidence" value="ECO:0007669"/>
    <property type="project" value="InterPro"/>
</dbReference>
<evidence type="ECO:0000256" key="5">
    <source>
        <dbReference type="ARBA" id="ARBA00025765"/>
    </source>
</evidence>
<dbReference type="Pfam" id="PF01191">
    <property type="entry name" value="RNA_pol_Rpb5_C"/>
    <property type="match status" value="1"/>
</dbReference>
<dbReference type="OrthoDB" id="248779at2759"/>
<dbReference type="AlphaFoldDB" id="A0A1W0E315"/>
<evidence type="ECO:0000256" key="1">
    <source>
        <dbReference type="ARBA" id="ARBA00004123"/>
    </source>
</evidence>
<dbReference type="Proteomes" id="UP000192758">
    <property type="component" value="Unassembled WGS sequence"/>
</dbReference>
<reference evidence="8 9" key="1">
    <citation type="journal article" date="2017" name="Environ. Microbiol.">
        <title>Decay of the glycolytic pathway and adaptation to intranuclear parasitism within Enterocytozoonidae microsporidia.</title>
        <authorList>
            <person name="Wiredu Boakye D."/>
            <person name="Jaroenlak P."/>
            <person name="Prachumwat A."/>
            <person name="Williams T.A."/>
            <person name="Bateman K.S."/>
            <person name="Itsathitphaisarn O."/>
            <person name="Sritunyalucksana K."/>
            <person name="Paszkiewicz K.H."/>
            <person name="Moore K.A."/>
            <person name="Stentiford G.D."/>
            <person name="Williams B.A."/>
        </authorList>
    </citation>
    <scope>NUCLEOTIDE SEQUENCE [LARGE SCALE GENOMIC DNA]</scope>
    <source>
        <strain evidence="8 9">TH1</strain>
    </source>
</reference>
<evidence type="ECO:0000313" key="9">
    <source>
        <dbReference type="Proteomes" id="UP000192758"/>
    </source>
</evidence>
<feature type="domain" description="RNA polymerase Rpb5 N-terminal" evidence="7">
    <location>
        <begin position="17"/>
        <end position="89"/>
    </location>
</feature>
<dbReference type="PANTHER" id="PTHR10535">
    <property type="entry name" value="DNA-DIRECTED RNA POLYMERASES I, II, AND III SUBUNIT RPABC1"/>
    <property type="match status" value="1"/>
</dbReference>
<evidence type="ECO:0000313" key="8">
    <source>
        <dbReference type="EMBL" id="OQS53627.1"/>
    </source>
</evidence>
<evidence type="ECO:0000256" key="4">
    <source>
        <dbReference type="ARBA" id="ARBA00023242"/>
    </source>
</evidence>
<dbReference type="Gene3D" id="3.40.1340.10">
    <property type="entry name" value="RNA polymerase, Rpb5, N-terminal domain"/>
    <property type="match status" value="1"/>
</dbReference>
<evidence type="ECO:0000256" key="3">
    <source>
        <dbReference type="ARBA" id="ARBA00023163"/>
    </source>
</evidence>
<comment type="similarity">
    <text evidence="5">Belongs to the archaeal Rpo5/eukaryotic RPB5 RNA polymerase subunit family.</text>
</comment>
<dbReference type="VEuPathDB" id="MicrosporidiaDB:EHP00_1947"/>
<evidence type="ECO:0000259" key="6">
    <source>
        <dbReference type="Pfam" id="PF01191"/>
    </source>
</evidence>
<evidence type="ECO:0000256" key="2">
    <source>
        <dbReference type="ARBA" id="ARBA00020809"/>
    </source>
</evidence>
<dbReference type="InterPro" id="IPR000783">
    <property type="entry name" value="RNA_pol_subH/Rpb5_C"/>
</dbReference>
<dbReference type="GO" id="GO:0003899">
    <property type="term" value="F:DNA-directed RNA polymerase activity"/>
    <property type="evidence" value="ECO:0007669"/>
    <property type="project" value="InterPro"/>
</dbReference>
<dbReference type="InterPro" id="IPR036710">
    <property type="entry name" value="RNA_pol_Rpb5_N_sf"/>
</dbReference>
<dbReference type="PANTHER" id="PTHR10535:SF0">
    <property type="entry name" value="DNA-DIRECTED RNA POLYMERASES I, II, AND III SUBUNIT RPABC1"/>
    <property type="match status" value="1"/>
</dbReference>
<proteinExistence type="inferred from homology"/>
<dbReference type="GO" id="GO:0006362">
    <property type="term" value="P:transcription elongation by RNA polymerase I"/>
    <property type="evidence" value="ECO:0007669"/>
    <property type="project" value="TreeGrafter"/>
</dbReference>
<dbReference type="PIRSF" id="PIRSF000747">
    <property type="entry name" value="RPB5"/>
    <property type="match status" value="1"/>
</dbReference>
<dbReference type="Pfam" id="PF03871">
    <property type="entry name" value="RNA_pol_Rpb5_N"/>
    <property type="match status" value="1"/>
</dbReference>
<dbReference type="STRING" id="646526.A0A1W0E315"/>
<dbReference type="SUPFAM" id="SSF55287">
    <property type="entry name" value="RPB5-like RNA polymerase subunit"/>
    <property type="match status" value="1"/>
</dbReference>
<dbReference type="GO" id="GO:0005736">
    <property type="term" value="C:RNA polymerase I complex"/>
    <property type="evidence" value="ECO:0007669"/>
    <property type="project" value="TreeGrafter"/>
</dbReference>
<dbReference type="GO" id="GO:0042797">
    <property type="term" value="P:tRNA transcription by RNA polymerase III"/>
    <property type="evidence" value="ECO:0007669"/>
    <property type="project" value="TreeGrafter"/>
</dbReference>
<protein>
    <recommendedName>
        <fullName evidence="2">DNA-directed RNA polymerases I, II, and III subunit RPABC1</fullName>
    </recommendedName>
</protein>
<dbReference type="GO" id="GO:0005665">
    <property type="term" value="C:RNA polymerase II, core complex"/>
    <property type="evidence" value="ECO:0007669"/>
    <property type="project" value="TreeGrafter"/>
</dbReference>
<comment type="caution">
    <text evidence="8">The sequence shown here is derived from an EMBL/GenBank/DDBJ whole genome shotgun (WGS) entry which is preliminary data.</text>
</comment>
<evidence type="ECO:0000259" key="7">
    <source>
        <dbReference type="Pfam" id="PF03871"/>
    </source>
</evidence>
<keyword evidence="3" id="KW-0804">Transcription</keyword>
<keyword evidence="9" id="KW-1185">Reference proteome</keyword>
<organism evidence="8 9">
    <name type="scientific">Ecytonucleospora hepatopenaei</name>
    <dbReference type="NCBI Taxonomy" id="646526"/>
    <lineage>
        <taxon>Eukaryota</taxon>
        <taxon>Fungi</taxon>
        <taxon>Fungi incertae sedis</taxon>
        <taxon>Microsporidia</taxon>
        <taxon>Enterocytozoonidae</taxon>
        <taxon>Ecytonucleospora</taxon>
    </lineage>
</organism>
<dbReference type="InterPro" id="IPR014381">
    <property type="entry name" value="Arch_Rpo5/euc_Rpb5"/>
</dbReference>
<keyword evidence="4" id="KW-0539">Nucleus</keyword>
<feature type="domain" description="RNA polymerase subunit H/Rpb5 C-terminal" evidence="6">
    <location>
        <begin position="146"/>
        <end position="218"/>
    </location>
</feature>
<accession>A0A1W0E315</accession>
<gene>
    <name evidence="8" type="ORF">EHP00_1947</name>
</gene>
<dbReference type="InterPro" id="IPR035913">
    <property type="entry name" value="RPB5-like_sf"/>
</dbReference>